<protein>
    <submittedName>
        <fullName evidence="2">Uncharacterized protein</fullName>
    </submittedName>
</protein>
<comment type="caution">
    <text evidence="2">The sequence shown here is derived from an EMBL/GenBank/DDBJ whole genome shotgun (WGS) entry which is preliminary data.</text>
</comment>
<feature type="region of interest" description="Disordered" evidence="1">
    <location>
        <begin position="1"/>
        <end position="55"/>
    </location>
</feature>
<gene>
    <name evidence="2" type="ORF">PGLA1383_LOCUS13551</name>
</gene>
<dbReference type="AlphaFoldDB" id="A0A813EAQ5"/>
<evidence type="ECO:0000256" key="1">
    <source>
        <dbReference type="SAM" id="MobiDB-lite"/>
    </source>
</evidence>
<organism evidence="2 3">
    <name type="scientific">Polarella glacialis</name>
    <name type="common">Dinoflagellate</name>
    <dbReference type="NCBI Taxonomy" id="89957"/>
    <lineage>
        <taxon>Eukaryota</taxon>
        <taxon>Sar</taxon>
        <taxon>Alveolata</taxon>
        <taxon>Dinophyceae</taxon>
        <taxon>Suessiales</taxon>
        <taxon>Suessiaceae</taxon>
        <taxon>Polarella</taxon>
    </lineage>
</organism>
<feature type="compositionally biased region" description="Polar residues" evidence="1">
    <location>
        <begin position="25"/>
        <end position="34"/>
    </location>
</feature>
<dbReference type="Proteomes" id="UP000654075">
    <property type="component" value="Unassembled WGS sequence"/>
</dbReference>
<accession>A0A813EAQ5</accession>
<proteinExistence type="predicted"/>
<feature type="compositionally biased region" description="Basic and acidic residues" evidence="1">
    <location>
        <begin position="1"/>
        <end position="17"/>
    </location>
</feature>
<feature type="compositionally biased region" description="Basic and acidic residues" evidence="1">
    <location>
        <begin position="42"/>
        <end position="52"/>
    </location>
</feature>
<sequence>MSGDHRGHPSERSLEKQHPHRASRGVSTRHSGNCTHLGPHKHNTDSTEKNHEPGAFLKYEQRLTNKLRVTTHSRSTPTATLALKQPGITGACNNLSQRTGSIRFPFSDFKHF</sequence>
<dbReference type="EMBL" id="CAJNNV010007522">
    <property type="protein sequence ID" value="CAE8595029.1"/>
    <property type="molecule type" value="Genomic_DNA"/>
</dbReference>
<name>A0A813EAQ5_POLGL</name>
<evidence type="ECO:0000313" key="2">
    <source>
        <dbReference type="EMBL" id="CAE8595029.1"/>
    </source>
</evidence>
<evidence type="ECO:0000313" key="3">
    <source>
        <dbReference type="Proteomes" id="UP000654075"/>
    </source>
</evidence>
<keyword evidence="3" id="KW-1185">Reference proteome</keyword>
<reference evidence="2" key="1">
    <citation type="submission" date="2021-02" db="EMBL/GenBank/DDBJ databases">
        <authorList>
            <person name="Dougan E. K."/>
            <person name="Rhodes N."/>
            <person name="Thang M."/>
            <person name="Chan C."/>
        </authorList>
    </citation>
    <scope>NUCLEOTIDE SEQUENCE</scope>
</reference>